<dbReference type="PANTHER" id="PTHR34137:SF1">
    <property type="entry name" value="EXODEOXYRIBONUCLEASE 7 SMALL SUBUNIT"/>
    <property type="match status" value="1"/>
</dbReference>
<dbReference type="EC" id="3.1.11.6" evidence="6"/>
<dbReference type="EMBL" id="AP012547">
    <property type="protein sequence ID" value="BAO30466.1"/>
    <property type="molecule type" value="Genomic_DNA"/>
</dbReference>
<dbReference type="NCBIfam" id="TIGR01280">
    <property type="entry name" value="xseB"/>
    <property type="match status" value="1"/>
</dbReference>
<keyword evidence="2 6" id="KW-0963">Cytoplasm</keyword>
<evidence type="ECO:0000313" key="8">
    <source>
        <dbReference type="Proteomes" id="UP000031637"/>
    </source>
</evidence>
<dbReference type="Pfam" id="PF02609">
    <property type="entry name" value="Exonuc_VII_S"/>
    <property type="match status" value="1"/>
</dbReference>
<evidence type="ECO:0000256" key="1">
    <source>
        <dbReference type="ARBA" id="ARBA00009998"/>
    </source>
</evidence>
<evidence type="ECO:0000256" key="3">
    <source>
        <dbReference type="ARBA" id="ARBA00022722"/>
    </source>
</evidence>
<dbReference type="GO" id="GO:0005829">
    <property type="term" value="C:cytosol"/>
    <property type="evidence" value="ECO:0007669"/>
    <property type="project" value="TreeGrafter"/>
</dbReference>
<dbReference type="SUPFAM" id="SSF116842">
    <property type="entry name" value="XseB-like"/>
    <property type="match status" value="1"/>
</dbReference>
<dbReference type="Gene3D" id="1.10.287.1040">
    <property type="entry name" value="Exonuclease VII, small subunit"/>
    <property type="match status" value="1"/>
</dbReference>
<evidence type="ECO:0000256" key="6">
    <source>
        <dbReference type="HAMAP-Rule" id="MF_00337"/>
    </source>
</evidence>
<dbReference type="GO" id="GO:0009318">
    <property type="term" value="C:exodeoxyribonuclease VII complex"/>
    <property type="evidence" value="ECO:0007669"/>
    <property type="project" value="UniProtKB-UniRule"/>
</dbReference>
<comment type="similarity">
    <text evidence="1 6">Belongs to the XseB family.</text>
</comment>
<reference evidence="7 8" key="1">
    <citation type="journal article" date="2014" name="Syst. Appl. Microbiol.">
        <title>Complete genomes of freshwater sulfur oxidizers Sulfuricella denitrificans skB26 and Sulfuritalea hydrogenivorans sk43H: genetic insights into the sulfur oxidation pathway of betaproteobacteria.</title>
        <authorList>
            <person name="Watanabe T."/>
            <person name="Kojima H."/>
            <person name="Fukui M."/>
        </authorList>
    </citation>
    <scope>NUCLEOTIDE SEQUENCE [LARGE SCALE GENOMIC DNA]</scope>
    <source>
        <strain evidence="7">DSM22779</strain>
    </source>
</reference>
<name>W0SIQ1_9PROT</name>
<keyword evidence="5 6" id="KW-0269">Exonuclease</keyword>
<gene>
    <name evidence="6" type="primary">xseB</name>
    <name evidence="7" type="ORF">SUTH_02687</name>
</gene>
<dbReference type="AlphaFoldDB" id="W0SIQ1"/>
<dbReference type="RefSeq" id="WP_052473638.1">
    <property type="nucleotide sequence ID" value="NZ_AP012547.1"/>
</dbReference>
<dbReference type="KEGG" id="shd:SUTH_02687"/>
<keyword evidence="4 6" id="KW-0378">Hydrolase</keyword>
<dbReference type="InterPro" id="IPR003761">
    <property type="entry name" value="Exonuc_VII_S"/>
</dbReference>
<dbReference type="PANTHER" id="PTHR34137">
    <property type="entry name" value="EXODEOXYRIBONUCLEASE 7 SMALL SUBUNIT"/>
    <property type="match status" value="1"/>
</dbReference>
<evidence type="ECO:0000256" key="2">
    <source>
        <dbReference type="ARBA" id="ARBA00022490"/>
    </source>
</evidence>
<dbReference type="STRING" id="1223802.SUTH_02687"/>
<dbReference type="HAMAP" id="MF_00337">
    <property type="entry name" value="Exonuc_7_S"/>
    <property type="match status" value="1"/>
</dbReference>
<evidence type="ECO:0000313" key="7">
    <source>
        <dbReference type="EMBL" id="BAO30466.1"/>
    </source>
</evidence>
<keyword evidence="3 6" id="KW-0540">Nuclease</keyword>
<dbReference type="InterPro" id="IPR037004">
    <property type="entry name" value="Exonuc_VII_ssu_sf"/>
</dbReference>
<comment type="catalytic activity">
    <reaction evidence="6">
        <text>Exonucleolytic cleavage in either 5'- to 3'- or 3'- to 5'-direction to yield nucleoside 5'-phosphates.</text>
        <dbReference type="EC" id="3.1.11.6"/>
    </reaction>
</comment>
<dbReference type="HOGENOM" id="CLU_145918_2_0_4"/>
<evidence type="ECO:0000256" key="4">
    <source>
        <dbReference type="ARBA" id="ARBA00022801"/>
    </source>
</evidence>
<dbReference type="Proteomes" id="UP000031637">
    <property type="component" value="Chromosome"/>
</dbReference>
<organism evidence="7 8">
    <name type="scientific">Sulfuritalea hydrogenivorans sk43H</name>
    <dbReference type="NCBI Taxonomy" id="1223802"/>
    <lineage>
        <taxon>Bacteria</taxon>
        <taxon>Pseudomonadati</taxon>
        <taxon>Pseudomonadota</taxon>
        <taxon>Betaproteobacteria</taxon>
        <taxon>Nitrosomonadales</taxon>
        <taxon>Sterolibacteriaceae</taxon>
        <taxon>Sulfuritalea</taxon>
    </lineage>
</organism>
<sequence>MATLPNTATNIDSATANAPSFESALAELEGIVAAMEAGQMPLQDALDAYKRGVALLRHCQETLTVAEQQIRILDADGLRDFDPEASGEPES</sequence>
<comment type="subunit">
    <text evidence="6">Heterooligomer composed of large and small subunits.</text>
</comment>
<dbReference type="GO" id="GO:0006308">
    <property type="term" value="P:DNA catabolic process"/>
    <property type="evidence" value="ECO:0007669"/>
    <property type="project" value="UniProtKB-UniRule"/>
</dbReference>
<evidence type="ECO:0000256" key="5">
    <source>
        <dbReference type="ARBA" id="ARBA00022839"/>
    </source>
</evidence>
<protein>
    <recommendedName>
        <fullName evidence="6">Exodeoxyribonuclease 7 small subunit</fullName>
        <ecNumber evidence="6">3.1.11.6</ecNumber>
    </recommendedName>
    <alternativeName>
        <fullName evidence="6">Exodeoxyribonuclease VII small subunit</fullName>
        <shortName evidence="6">Exonuclease VII small subunit</shortName>
    </alternativeName>
</protein>
<accession>W0SIQ1</accession>
<dbReference type="GO" id="GO:0008855">
    <property type="term" value="F:exodeoxyribonuclease VII activity"/>
    <property type="evidence" value="ECO:0007669"/>
    <property type="project" value="UniProtKB-UniRule"/>
</dbReference>
<proteinExistence type="inferred from homology"/>
<dbReference type="NCBIfam" id="NF002141">
    <property type="entry name" value="PRK00977.1-5"/>
    <property type="match status" value="1"/>
</dbReference>
<comment type="subcellular location">
    <subcellularLocation>
        <location evidence="6">Cytoplasm</location>
    </subcellularLocation>
</comment>
<comment type="function">
    <text evidence="6">Bidirectionally degrades single-stranded DNA into large acid-insoluble oligonucleotides, which are then degraded further into small acid-soluble oligonucleotides.</text>
</comment>
<keyword evidence="8" id="KW-1185">Reference proteome</keyword>